<reference evidence="1 2" key="1">
    <citation type="journal article" date="2007" name="ISME J.">
        <title>Sequence-based analysis of pQBR103; a representative of a unique, transfer-proficient mega plasmid resident in the microbial community of sugar beet.</title>
        <authorList>
            <person name="Tett A."/>
            <person name="Spiers A.J."/>
            <person name="Crossman L.C."/>
            <person name="Ager D."/>
            <person name="Ciric L."/>
            <person name="Dow J.M."/>
            <person name="Fry J.C."/>
            <person name="Harris D."/>
            <person name="Lilley A."/>
            <person name="Oliver A."/>
            <person name="Parkhill J."/>
            <person name="Quail M.A."/>
            <person name="Rainey P.B."/>
            <person name="Saunders N.J."/>
            <person name="Seeger K."/>
            <person name="Snyder L.A.S."/>
            <person name="Squares R."/>
            <person name="Thomas C.M."/>
            <person name="Turner S.L."/>
            <person name="Zhang X.-X."/>
            <person name="Field D."/>
            <person name="Bailey M.J."/>
        </authorList>
    </citation>
    <scope>NUCLEOTIDE SEQUENCE [LARGE SCALE GENOMIC DNA]</scope>
    <source>
        <strain evidence="1 2">SBW25</strain>
    </source>
</reference>
<organism evidence="1 2">
    <name type="scientific">Pseudomonas fluorescens (strain SBW25)</name>
    <dbReference type="NCBI Taxonomy" id="216595"/>
    <lineage>
        <taxon>Bacteria</taxon>
        <taxon>Pseudomonadati</taxon>
        <taxon>Pseudomonadota</taxon>
        <taxon>Gammaproteobacteria</taxon>
        <taxon>Pseudomonadales</taxon>
        <taxon>Pseudomonadaceae</taxon>
        <taxon>Pseudomonas</taxon>
    </lineage>
</organism>
<proteinExistence type="predicted"/>
<sequence length="226" mass="24297">MAMSLKSPVFTEAQVDAALAQAAVLIFHPQLFRPMPKITLGEVGVPSQTEPPADDWSGKIASSFVRLPVFADFIQRCAADAHKALAKDDPKANPAGLKAGEMCSSPHAQTVLACVRNQLVENPHDAKWIGVVVFALLRTLEETIVNATTSGDTSDMSFAVSMMNSSLVAGDAWELGFVTKRTFTVPQIESSLRKHISERVVIALASMVAVDPGAAFFNERAPVRLH</sequence>
<dbReference type="Proteomes" id="UP000002332">
    <property type="component" value="Plasmid pQBR103"/>
</dbReference>
<geneLocation type="plasmid" evidence="1 2">
    <name>pQBR103</name>
</geneLocation>
<keyword evidence="1" id="KW-0614">Plasmid</keyword>
<dbReference type="EMBL" id="AM235768">
    <property type="protein sequence ID" value="CAM96127.1"/>
    <property type="molecule type" value="Genomic_DNA"/>
</dbReference>
<evidence type="ECO:0000313" key="2">
    <source>
        <dbReference type="Proteomes" id="UP000002332"/>
    </source>
</evidence>
<gene>
    <name evidence="1" type="ordered locus">pQBR0095</name>
</gene>
<accession>A4V7J0</accession>
<dbReference type="AlphaFoldDB" id="A4V7J0"/>
<name>A4V7J0_PSEFS</name>
<protein>
    <submittedName>
        <fullName evidence="1">Uncharacterized protein</fullName>
    </submittedName>
</protein>
<evidence type="ECO:0000313" key="1">
    <source>
        <dbReference type="EMBL" id="CAM96127.1"/>
    </source>
</evidence>